<dbReference type="RefSeq" id="WP_336587039.1">
    <property type="nucleotide sequence ID" value="NZ_JBBAXC010000008.1"/>
</dbReference>
<proteinExistence type="predicted"/>
<gene>
    <name evidence="3" type="ORF">WAK64_11090</name>
</gene>
<evidence type="ECO:0000256" key="2">
    <source>
        <dbReference type="SAM" id="MobiDB-lite"/>
    </source>
</evidence>
<keyword evidence="4" id="KW-1185">Reference proteome</keyword>
<sequence>MSFQSLLTSLNHLTKLHRSLFELSVRKTDVVKEGNIDQLNELLKNEQKYLAAVQTVDKQRQQAVVSFLEEKGGTLLNTPTIKECVEYGNEIEKEQLLAEHEQLVYQMEQLKERNDLNQQLIYQSLQFVNLNISMLQPQTETVTYSRPNQPKQKHVNRSLFDSQA</sequence>
<keyword evidence="3" id="KW-0282">Flagellum</keyword>
<reference evidence="3 4" key="1">
    <citation type="journal article" date="2018" name="J. Microbiol.">
        <title>Bacillus spongiae sp. nov., isolated from sponge of Jeju Island.</title>
        <authorList>
            <person name="Lee G.E."/>
            <person name="Im W.T."/>
            <person name="Park J.S."/>
        </authorList>
    </citation>
    <scope>NUCLEOTIDE SEQUENCE [LARGE SCALE GENOMIC DNA]</scope>
    <source>
        <strain evidence="3 4">135PIL107-10</strain>
    </source>
</reference>
<comment type="caution">
    <text evidence="3">The sequence shown here is derived from an EMBL/GenBank/DDBJ whole genome shotgun (WGS) entry which is preliminary data.</text>
</comment>
<evidence type="ECO:0000313" key="4">
    <source>
        <dbReference type="Proteomes" id="UP001312865"/>
    </source>
</evidence>
<protein>
    <submittedName>
        <fullName evidence="3">Flagellar protein FlgN</fullName>
    </submittedName>
</protein>
<dbReference type="Pfam" id="PF05130">
    <property type="entry name" value="FlgN"/>
    <property type="match status" value="1"/>
</dbReference>
<feature type="region of interest" description="Disordered" evidence="2">
    <location>
        <begin position="141"/>
        <end position="164"/>
    </location>
</feature>
<keyword evidence="3" id="KW-0966">Cell projection</keyword>
<organism evidence="3 4">
    <name type="scientific">Bacillus spongiae</name>
    <dbReference type="NCBI Taxonomy" id="2683610"/>
    <lineage>
        <taxon>Bacteria</taxon>
        <taxon>Bacillati</taxon>
        <taxon>Bacillota</taxon>
        <taxon>Bacilli</taxon>
        <taxon>Bacillales</taxon>
        <taxon>Bacillaceae</taxon>
        <taxon>Bacillus</taxon>
    </lineage>
</organism>
<dbReference type="InterPro" id="IPR036679">
    <property type="entry name" value="FlgN-like_sf"/>
</dbReference>
<evidence type="ECO:0000256" key="1">
    <source>
        <dbReference type="ARBA" id="ARBA00022795"/>
    </source>
</evidence>
<keyword evidence="1" id="KW-1005">Bacterial flagellum biogenesis</keyword>
<keyword evidence="3" id="KW-0969">Cilium</keyword>
<dbReference type="Proteomes" id="UP001312865">
    <property type="component" value="Unassembled WGS sequence"/>
</dbReference>
<dbReference type="SUPFAM" id="SSF140566">
    <property type="entry name" value="FlgN-like"/>
    <property type="match status" value="1"/>
</dbReference>
<dbReference type="Gene3D" id="1.20.58.300">
    <property type="entry name" value="FlgN-like"/>
    <property type="match status" value="1"/>
</dbReference>
<name>A0ABU8HE25_9BACI</name>
<dbReference type="EMBL" id="JBBAXC010000008">
    <property type="protein sequence ID" value="MEI5907600.1"/>
    <property type="molecule type" value="Genomic_DNA"/>
</dbReference>
<dbReference type="InterPro" id="IPR007809">
    <property type="entry name" value="FlgN-like"/>
</dbReference>
<feature type="compositionally biased region" description="Polar residues" evidence="2">
    <location>
        <begin position="141"/>
        <end position="150"/>
    </location>
</feature>
<evidence type="ECO:0000313" key="3">
    <source>
        <dbReference type="EMBL" id="MEI5907600.1"/>
    </source>
</evidence>
<accession>A0ABU8HE25</accession>